<name>A0ABY5RA74_HALLR</name>
<feature type="compositionally biased region" description="Low complexity" evidence="1">
    <location>
        <begin position="143"/>
        <end position="155"/>
    </location>
</feature>
<dbReference type="RefSeq" id="WP_258301672.1">
    <property type="nucleotide sequence ID" value="NZ_CP078063.1"/>
</dbReference>
<organism evidence="2 3">
    <name type="scientific">Haloferax larsenii</name>
    <dbReference type="NCBI Taxonomy" id="302484"/>
    <lineage>
        <taxon>Archaea</taxon>
        <taxon>Methanobacteriati</taxon>
        <taxon>Methanobacteriota</taxon>
        <taxon>Stenosarchaea group</taxon>
        <taxon>Halobacteria</taxon>
        <taxon>Halobacteriales</taxon>
        <taxon>Haloferacaceae</taxon>
        <taxon>Haloferax</taxon>
    </lineage>
</organism>
<evidence type="ECO:0000313" key="3">
    <source>
        <dbReference type="Proteomes" id="UP001058330"/>
    </source>
</evidence>
<proteinExistence type="predicted"/>
<evidence type="ECO:0000313" key="2">
    <source>
        <dbReference type="EMBL" id="UVE48940.1"/>
    </source>
</evidence>
<protein>
    <recommendedName>
        <fullName evidence="4">Flagellin N-terminal-like domain-containing protein</fullName>
    </recommendedName>
</protein>
<dbReference type="InterPro" id="IPR055707">
    <property type="entry name" value="DUF7283"/>
</dbReference>
<evidence type="ECO:0008006" key="4">
    <source>
        <dbReference type="Google" id="ProtNLM"/>
    </source>
</evidence>
<dbReference type="GeneID" id="74528892"/>
<feature type="region of interest" description="Disordered" evidence="1">
    <location>
        <begin position="125"/>
        <end position="165"/>
    </location>
</feature>
<gene>
    <name evidence="2" type="ORF">KU306_08290</name>
</gene>
<dbReference type="Proteomes" id="UP001058330">
    <property type="component" value="Chromosome"/>
</dbReference>
<evidence type="ECO:0000256" key="1">
    <source>
        <dbReference type="SAM" id="MobiDB-lite"/>
    </source>
</evidence>
<keyword evidence="3" id="KW-1185">Reference proteome</keyword>
<sequence length="186" mass="19034">MLDVPFESMYTLVALSVGATLLVGVVAGLPTTPAPDAQEVAETIDDVAVAEYDATAEIPLGAAEIRLGPQRIGLRNDGGAAHATLAFGPVVPTTLDSRLGAVATGAAPSDVFESPAVFREAAAESREVSAATHEAATTIRGPATATATRNSTTATHEPGRSWRPAPESLVVRHVTWEGVDVTIVAA</sequence>
<reference evidence="2" key="1">
    <citation type="submission" date="2021-07" db="EMBL/GenBank/DDBJ databases">
        <title>Studies on halocins as antimicrobial molecules from haloarchaea.</title>
        <authorList>
            <person name="Kumar S."/>
            <person name="Khare S.K."/>
        </authorList>
    </citation>
    <scope>NUCLEOTIDE SEQUENCE</scope>
    <source>
        <strain evidence="2">NCIM 5678</strain>
    </source>
</reference>
<accession>A0ABY5RA74</accession>
<dbReference type="Pfam" id="PF23954">
    <property type="entry name" value="DUF7283"/>
    <property type="match status" value="1"/>
</dbReference>
<dbReference type="EMBL" id="CP078063">
    <property type="protein sequence ID" value="UVE48940.1"/>
    <property type="molecule type" value="Genomic_DNA"/>
</dbReference>